<comment type="catalytic activity">
    <reaction evidence="11">
        <text>a 1,2-diacyl-sn-glycero-3-phospho-L-serine + H(+) = a 1,2-diacyl-sn-glycero-3-phosphoethanolamine + CO2</text>
        <dbReference type="Rhea" id="RHEA:20828"/>
        <dbReference type="ChEBI" id="CHEBI:15378"/>
        <dbReference type="ChEBI" id="CHEBI:16526"/>
        <dbReference type="ChEBI" id="CHEBI:57262"/>
        <dbReference type="ChEBI" id="CHEBI:64612"/>
        <dbReference type="EC" id="4.1.1.65"/>
    </reaction>
</comment>
<dbReference type="Proteomes" id="UP000236728">
    <property type="component" value="Unassembled WGS sequence"/>
</dbReference>
<keyword evidence="12" id="KW-0812">Transmembrane</keyword>
<feature type="chain" id="PRO_5023247418" description="Phosphatidylserine decarboxylase beta chain" evidence="11">
    <location>
        <begin position="1"/>
        <end position="185"/>
    </location>
</feature>
<dbReference type="InterPro" id="IPR003817">
    <property type="entry name" value="PS_Dcarbxylase"/>
</dbReference>
<keyword evidence="7 11" id="KW-0594">Phospholipid biosynthesis</keyword>
<keyword evidence="14" id="KW-1185">Reference proteome</keyword>
<evidence type="ECO:0000313" key="14">
    <source>
        <dbReference type="Proteomes" id="UP000236728"/>
    </source>
</evidence>
<keyword evidence="4 11" id="KW-0443">Lipid metabolism</keyword>
<keyword evidence="3 11" id="KW-0210">Decarboxylase</keyword>
<comment type="similarity">
    <text evidence="11">Belongs to the phosphatidylserine decarboxylase family. PSD-A subfamily.</text>
</comment>
<feature type="transmembrane region" description="Helical" evidence="12">
    <location>
        <begin position="38"/>
        <end position="56"/>
    </location>
</feature>
<feature type="chain" id="PRO_5023247419" description="Phosphatidylserine decarboxylase alpha chain" evidence="11">
    <location>
        <begin position="186"/>
        <end position="229"/>
    </location>
</feature>
<evidence type="ECO:0000256" key="1">
    <source>
        <dbReference type="ARBA" id="ARBA00022475"/>
    </source>
</evidence>
<evidence type="ECO:0000256" key="7">
    <source>
        <dbReference type="ARBA" id="ARBA00023209"/>
    </source>
</evidence>
<evidence type="ECO:0000256" key="6">
    <source>
        <dbReference type="ARBA" id="ARBA00023145"/>
    </source>
</evidence>
<comment type="pathway">
    <text evidence="11">Phospholipid metabolism; phosphatidylethanolamine biosynthesis; phosphatidylethanolamine from CDP-diacylglycerol: step 2/2.</text>
</comment>
<dbReference type="Pfam" id="PF02666">
    <property type="entry name" value="PS_Dcarbxylase"/>
    <property type="match status" value="1"/>
</dbReference>
<evidence type="ECO:0000256" key="3">
    <source>
        <dbReference type="ARBA" id="ARBA00022793"/>
    </source>
</evidence>
<keyword evidence="8 11" id="KW-0456">Lyase</keyword>
<comment type="subunit">
    <text evidence="11">Heterodimer of a large membrane-associated beta subunit and a small pyruvoyl-containing alpha subunit.</text>
</comment>
<dbReference type="UniPathway" id="UPA00558">
    <property type="reaction ID" value="UER00616"/>
</dbReference>
<evidence type="ECO:0000256" key="5">
    <source>
        <dbReference type="ARBA" id="ARBA00023136"/>
    </source>
</evidence>
<keyword evidence="1 11" id="KW-1003">Cell membrane</keyword>
<name>A0A1H5ZJF9_9BACT</name>
<proteinExistence type="inferred from homology"/>
<evidence type="ECO:0000256" key="2">
    <source>
        <dbReference type="ARBA" id="ARBA00022516"/>
    </source>
</evidence>
<comment type="subcellular location">
    <subcellularLocation>
        <location evidence="11">Cell membrane</location>
        <topology evidence="11">Peripheral membrane protein</topology>
    </subcellularLocation>
</comment>
<feature type="site" description="Cleavage (non-hydrolytic); by autocatalysis" evidence="11">
    <location>
        <begin position="185"/>
        <end position="186"/>
    </location>
</feature>
<organism evidence="13 14">
    <name type="scientific">Bryocella elongata</name>
    <dbReference type="NCBI Taxonomy" id="863522"/>
    <lineage>
        <taxon>Bacteria</taxon>
        <taxon>Pseudomonadati</taxon>
        <taxon>Acidobacteriota</taxon>
        <taxon>Terriglobia</taxon>
        <taxon>Terriglobales</taxon>
        <taxon>Acidobacteriaceae</taxon>
        <taxon>Bryocella</taxon>
    </lineage>
</organism>
<feature type="transmembrane region" description="Helical" evidence="12">
    <location>
        <begin position="12"/>
        <end position="32"/>
    </location>
</feature>
<evidence type="ECO:0000256" key="12">
    <source>
        <dbReference type="SAM" id="Phobius"/>
    </source>
</evidence>
<feature type="modified residue" description="Pyruvic acid (Ser); by autocatalysis" evidence="11">
    <location>
        <position position="186"/>
    </location>
</feature>
<dbReference type="PANTHER" id="PTHR35809:SF1">
    <property type="entry name" value="ARCHAETIDYLSERINE DECARBOXYLASE PROENZYME-RELATED"/>
    <property type="match status" value="1"/>
</dbReference>
<evidence type="ECO:0000256" key="8">
    <source>
        <dbReference type="ARBA" id="ARBA00023239"/>
    </source>
</evidence>
<dbReference type="HAMAP" id="MF_00664">
    <property type="entry name" value="PS_decarb_PSD_A"/>
    <property type="match status" value="1"/>
</dbReference>
<comment type="function">
    <text evidence="11">Catalyzes the formation of phosphatidylethanolamine (PtdEtn) from phosphatidylserine (PtdSer).</text>
</comment>
<evidence type="ECO:0000256" key="4">
    <source>
        <dbReference type="ARBA" id="ARBA00023098"/>
    </source>
</evidence>
<dbReference type="GO" id="GO:0005886">
    <property type="term" value="C:plasma membrane"/>
    <property type="evidence" value="ECO:0007669"/>
    <property type="project" value="UniProtKB-SubCell"/>
</dbReference>
<dbReference type="AlphaFoldDB" id="A0A1H5ZJF9"/>
<evidence type="ECO:0000256" key="11">
    <source>
        <dbReference type="HAMAP-Rule" id="MF_00664"/>
    </source>
</evidence>
<keyword evidence="2 11" id="KW-0444">Lipid biosynthesis</keyword>
<gene>
    <name evidence="11" type="primary">psd</name>
    <name evidence="13" type="ORF">SAMN05421819_2682</name>
</gene>
<dbReference type="GO" id="GO:0004609">
    <property type="term" value="F:phosphatidylserine decarboxylase activity"/>
    <property type="evidence" value="ECO:0007669"/>
    <property type="project" value="UniProtKB-UniRule"/>
</dbReference>
<dbReference type="GO" id="GO:0006646">
    <property type="term" value="P:phosphatidylethanolamine biosynthetic process"/>
    <property type="evidence" value="ECO:0007669"/>
    <property type="project" value="UniProtKB-UniRule"/>
</dbReference>
<keyword evidence="5 11" id="KW-0472">Membrane</keyword>
<keyword evidence="10 11" id="KW-0670">Pyruvate</keyword>
<feature type="active site" description="Schiff-base intermediate with substrate; via pyruvic acid" evidence="11">
    <location>
        <position position="186"/>
    </location>
</feature>
<dbReference type="InterPro" id="IPR033175">
    <property type="entry name" value="PSD-A"/>
</dbReference>
<evidence type="ECO:0000256" key="9">
    <source>
        <dbReference type="ARBA" id="ARBA00023264"/>
    </source>
</evidence>
<accession>A0A1H5ZJF9</accession>
<comment type="PTM">
    <text evidence="11">Is synthesized initially as an inactive proenzyme. Formation of the active enzyme involves a self-maturation process in which the active site pyruvoyl group is generated from an internal serine residue via an autocatalytic post-translational modification. Two non-identical subunits are generated from the proenzyme in this reaction, and the pyruvate is formed at the N-terminus of the alpha chain, which is derived from the carboxyl end of the proenzyme. The post-translation cleavage follows an unusual pathway, termed non-hydrolytic serinolysis, in which the side chain hydroxyl group of the serine supplies its oxygen atom to form the C-terminus of the beta chain, while the remainder of the serine residue undergoes an oxidative deamination to produce ammonia and the pyruvoyl prosthetic group on the alpha chain.</text>
</comment>
<dbReference type="EC" id="4.1.1.65" evidence="11"/>
<dbReference type="PANTHER" id="PTHR35809">
    <property type="entry name" value="ARCHAETIDYLSERINE DECARBOXYLASE PROENZYME-RELATED"/>
    <property type="match status" value="1"/>
</dbReference>
<keyword evidence="9 11" id="KW-1208">Phospholipid metabolism</keyword>
<keyword evidence="6 11" id="KW-0865">Zymogen</keyword>
<comment type="cofactor">
    <cofactor evidence="11">
        <name>pyruvate</name>
        <dbReference type="ChEBI" id="CHEBI:15361"/>
    </cofactor>
    <text evidence="11">Binds 1 pyruvoyl group covalently per subunit.</text>
</comment>
<keyword evidence="12" id="KW-1133">Transmembrane helix</keyword>
<protein>
    <recommendedName>
        <fullName evidence="11">Phosphatidylserine decarboxylase proenzyme</fullName>
        <ecNumber evidence="11">4.1.1.65</ecNumber>
    </recommendedName>
    <component>
        <recommendedName>
            <fullName evidence="11">Phosphatidylserine decarboxylase alpha chain</fullName>
        </recommendedName>
    </component>
    <component>
        <recommendedName>
            <fullName evidence="11">Phosphatidylserine decarboxylase beta chain</fullName>
        </recommendedName>
    </component>
</protein>
<evidence type="ECO:0000313" key="13">
    <source>
        <dbReference type="EMBL" id="SEG36230.1"/>
    </source>
</evidence>
<reference evidence="13 14" key="1">
    <citation type="submission" date="2016-10" db="EMBL/GenBank/DDBJ databases">
        <authorList>
            <person name="de Groot N.N."/>
        </authorList>
    </citation>
    <scope>NUCLEOTIDE SEQUENCE [LARGE SCALE GENOMIC DNA]</scope>
    <source>
        <strain evidence="13 14">DSM 22489</strain>
    </source>
</reference>
<evidence type="ECO:0000256" key="10">
    <source>
        <dbReference type="ARBA" id="ARBA00023317"/>
    </source>
</evidence>
<sequence>MSKRFTPNGIIPAMVRDGILYGAALLVVAVIVWFSTQFVWLTAIPVLLALFFLWFFRDPTRSIPTGPGLIVSPGDGKVEEAEWIETTEGNRVRITIFLSVFNVHVNRVPVGGVVTSVERREGLFLNAMKPESAVLNEQTMIAIDAGGYTVAFKQIAGLLARRIVCNLKVGQRVERGQRMGLIKFGSRVDVLMPADAELRVQTGDHVKGGSSVLAVLRRDDASPTTGGNQ</sequence>
<dbReference type="EMBL" id="FNVA01000004">
    <property type="protein sequence ID" value="SEG36230.1"/>
    <property type="molecule type" value="Genomic_DNA"/>
</dbReference>